<dbReference type="Proteomes" id="UP001249851">
    <property type="component" value="Unassembled WGS sequence"/>
</dbReference>
<reference evidence="1" key="2">
    <citation type="journal article" date="2023" name="Science">
        <title>Genomic signatures of disease resistance in endangered staghorn corals.</title>
        <authorList>
            <person name="Vollmer S.V."/>
            <person name="Selwyn J.D."/>
            <person name="Despard B.A."/>
            <person name="Roesel C.L."/>
        </authorList>
    </citation>
    <scope>NUCLEOTIDE SEQUENCE</scope>
    <source>
        <strain evidence="1">K2</strain>
    </source>
</reference>
<evidence type="ECO:0000313" key="2">
    <source>
        <dbReference type="Proteomes" id="UP001249851"/>
    </source>
</evidence>
<comment type="caution">
    <text evidence="1">The sequence shown here is derived from an EMBL/GenBank/DDBJ whole genome shotgun (WGS) entry which is preliminary data.</text>
</comment>
<reference evidence="1" key="1">
    <citation type="journal article" date="2023" name="G3 (Bethesda)">
        <title>Whole genome assembly and annotation of the endangered Caribbean coral Acropora cervicornis.</title>
        <authorList>
            <person name="Selwyn J.D."/>
            <person name="Vollmer S.V."/>
        </authorList>
    </citation>
    <scope>NUCLEOTIDE SEQUENCE</scope>
    <source>
        <strain evidence="1">K2</strain>
    </source>
</reference>
<dbReference type="EMBL" id="JARQWQ010000105">
    <property type="protein sequence ID" value="KAK2550854.1"/>
    <property type="molecule type" value="Genomic_DNA"/>
</dbReference>
<dbReference type="PANTHER" id="PTHR33332">
    <property type="entry name" value="REVERSE TRANSCRIPTASE DOMAIN-CONTAINING PROTEIN"/>
    <property type="match status" value="1"/>
</dbReference>
<proteinExistence type="predicted"/>
<keyword evidence="2" id="KW-1185">Reference proteome</keyword>
<gene>
    <name evidence="1" type="ORF">P5673_028369</name>
</gene>
<organism evidence="1 2">
    <name type="scientific">Acropora cervicornis</name>
    <name type="common">Staghorn coral</name>
    <dbReference type="NCBI Taxonomy" id="6130"/>
    <lineage>
        <taxon>Eukaryota</taxon>
        <taxon>Metazoa</taxon>
        <taxon>Cnidaria</taxon>
        <taxon>Anthozoa</taxon>
        <taxon>Hexacorallia</taxon>
        <taxon>Scleractinia</taxon>
        <taxon>Astrocoeniina</taxon>
        <taxon>Acroporidae</taxon>
        <taxon>Acropora</taxon>
    </lineage>
</organism>
<accession>A0AAD9PXT3</accession>
<name>A0AAD9PXT3_ACRCE</name>
<dbReference type="AlphaFoldDB" id="A0AAD9PXT3"/>
<protein>
    <submittedName>
        <fullName evidence="1">Uncharacterized protein</fullName>
    </submittedName>
</protein>
<evidence type="ECO:0000313" key="1">
    <source>
        <dbReference type="EMBL" id="KAK2550854.1"/>
    </source>
</evidence>
<sequence>MLPCTQIGTIFQNLSLPNFQVRSSAPLFNNPPISEQDGESSLSRLKSNKAVGLNGLAAEVSTWANINRMALNATKTKSMLVLSPQKLNTLLSQSLNVAVNDSKVEQVTEAKVLGVTFDHTLSWEGHVETLCKKLNSRITLLRRIQPYLPFGARIILQADCSTLSVSLFSTLHWIPVCDIIKYKNTPAAIFYSS</sequence>